<protein>
    <submittedName>
        <fullName evidence="2">Tetratricopeptide (TPR) repeat protein</fullName>
    </submittedName>
</protein>
<evidence type="ECO:0000313" key="4">
    <source>
        <dbReference type="Proteomes" id="UP001519309"/>
    </source>
</evidence>
<dbReference type="EMBL" id="CP016279">
    <property type="protein sequence ID" value="ANP53037.1"/>
    <property type="molecule type" value="Genomic_DNA"/>
</dbReference>
<accession>A0A1B1B2J3</accession>
<evidence type="ECO:0000313" key="3">
    <source>
        <dbReference type="Proteomes" id="UP000092659"/>
    </source>
</evidence>
<dbReference type="RefSeq" id="WP_067310155.1">
    <property type="nucleotide sequence ID" value="NZ_CP016279.1"/>
</dbReference>
<dbReference type="PANTHER" id="PTHR19959:SF119">
    <property type="entry name" value="FUNGAL LIPASE-LIKE DOMAIN-CONTAINING PROTEIN"/>
    <property type="match status" value="1"/>
</dbReference>
<reference evidence="2 4" key="2">
    <citation type="submission" date="2021-03" db="EMBL/GenBank/DDBJ databases">
        <title>Genomic Encyclopedia of Type Strains, Phase IV (KMG-IV): sequencing the most valuable type-strain genomes for metagenomic binning, comparative biology and taxonomic classification.</title>
        <authorList>
            <person name="Goeker M."/>
        </authorList>
    </citation>
    <scope>NUCLEOTIDE SEQUENCE [LARGE SCALE GENOMIC DNA]</scope>
    <source>
        <strain evidence="2 4">DSM 40499</strain>
    </source>
</reference>
<dbReference type="PANTHER" id="PTHR19959">
    <property type="entry name" value="KINESIN LIGHT CHAIN"/>
    <property type="match status" value="1"/>
</dbReference>
<name>A0A1B1B2J3_9ACTN</name>
<reference evidence="1 3" key="1">
    <citation type="submission" date="2016-06" db="EMBL/GenBank/DDBJ databases">
        <title>Complete genome sequence of Streptomyces griseochromogenes ATCC 14511, the Blasticidin S producer.</title>
        <authorList>
            <person name="Wu L."/>
        </authorList>
    </citation>
    <scope>NUCLEOTIDE SEQUENCE [LARGE SCALE GENOMIC DNA]</scope>
    <source>
        <strain evidence="1 3">ATCC 14511</strain>
    </source>
</reference>
<dbReference type="InterPro" id="IPR011990">
    <property type="entry name" value="TPR-like_helical_dom_sf"/>
</dbReference>
<sequence>MTVRAAVIRASLAETDLLTFGPGLATSLHVLGDYRRRQNRWPEACACYQKAVDVRRRLTEISPSDHEHLLPFSLHVLGAALAVVGSHEQGRTAVGEAVSIRRRLARSDPRQHARDLAFSLVCLGGILGALDRVLEAWAVADEALLMRDRFPGSSPDHFEPDLAGLLSTLGFNLARTHPGERELAVRITERAVDMYRLVAGHDPSAHREGLALTLHDLGRRLFEVGRPHDAAAAAEESVGLWRDLAAADLTLRSRLAAASHDLMAFRRQTERQR</sequence>
<dbReference type="STRING" id="68214.AVL59_28975"/>
<evidence type="ECO:0000313" key="2">
    <source>
        <dbReference type="EMBL" id="MBP2047716.1"/>
    </source>
</evidence>
<keyword evidence="4" id="KW-1185">Reference proteome</keyword>
<proteinExistence type="predicted"/>
<dbReference type="Gene3D" id="1.25.40.10">
    <property type="entry name" value="Tetratricopeptide repeat domain"/>
    <property type="match status" value="2"/>
</dbReference>
<dbReference type="Proteomes" id="UP001519309">
    <property type="component" value="Unassembled WGS sequence"/>
</dbReference>
<dbReference type="SUPFAM" id="SSF48452">
    <property type="entry name" value="TPR-like"/>
    <property type="match status" value="2"/>
</dbReference>
<evidence type="ECO:0000313" key="1">
    <source>
        <dbReference type="EMBL" id="ANP53037.1"/>
    </source>
</evidence>
<dbReference type="EMBL" id="JAGGLP010000001">
    <property type="protein sequence ID" value="MBP2047716.1"/>
    <property type="molecule type" value="Genomic_DNA"/>
</dbReference>
<organism evidence="1 3">
    <name type="scientific">Streptomyces griseochromogenes</name>
    <dbReference type="NCBI Taxonomy" id="68214"/>
    <lineage>
        <taxon>Bacteria</taxon>
        <taxon>Bacillati</taxon>
        <taxon>Actinomycetota</taxon>
        <taxon>Actinomycetes</taxon>
        <taxon>Kitasatosporales</taxon>
        <taxon>Streptomycetaceae</taxon>
        <taxon>Streptomyces</taxon>
    </lineage>
</organism>
<dbReference type="OrthoDB" id="3218567at2"/>
<dbReference type="Proteomes" id="UP000092659">
    <property type="component" value="Chromosome"/>
</dbReference>
<dbReference type="KEGG" id="sgs:AVL59_28975"/>
<gene>
    <name evidence="1" type="ORF">AVL59_28975</name>
    <name evidence="2" type="ORF">J2Z21_000638</name>
</gene>
<dbReference type="Pfam" id="PF13374">
    <property type="entry name" value="TPR_10"/>
    <property type="match status" value="2"/>
</dbReference>
<dbReference type="AlphaFoldDB" id="A0A1B1B2J3"/>